<dbReference type="AlphaFoldDB" id="A0A7I4XYL8"/>
<feature type="region of interest" description="Disordered" evidence="1">
    <location>
        <begin position="268"/>
        <end position="480"/>
    </location>
</feature>
<accession>A0A7I4XYL8</accession>
<keyword evidence="2" id="KW-1185">Reference proteome</keyword>
<dbReference type="WBParaSite" id="HCON_00028260-00001">
    <property type="protein sequence ID" value="HCON_00028260-00001"/>
    <property type="gene ID" value="HCON_00028260"/>
</dbReference>
<feature type="compositionally biased region" description="Basic and acidic residues" evidence="1">
    <location>
        <begin position="381"/>
        <end position="393"/>
    </location>
</feature>
<evidence type="ECO:0000313" key="3">
    <source>
        <dbReference type="WBParaSite" id="HCON_00028260-00001"/>
    </source>
</evidence>
<feature type="compositionally biased region" description="Basic and acidic residues" evidence="1">
    <location>
        <begin position="268"/>
        <end position="279"/>
    </location>
</feature>
<dbReference type="SUPFAM" id="SSF101898">
    <property type="entry name" value="NHL repeat"/>
    <property type="match status" value="1"/>
</dbReference>
<feature type="region of interest" description="Disordered" evidence="1">
    <location>
        <begin position="156"/>
        <end position="224"/>
    </location>
</feature>
<name>A0A7I4XYL8_HAECO</name>
<feature type="compositionally biased region" description="Polar residues" evidence="1">
    <location>
        <begin position="395"/>
        <end position="420"/>
    </location>
</feature>
<dbReference type="Gene3D" id="2.120.10.30">
    <property type="entry name" value="TolB, C-terminal domain"/>
    <property type="match status" value="1"/>
</dbReference>
<protein>
    <submittedName>
        <fullName evidence="3">BRCT domain-containing protein</fullName>
    </submittedName>
</protein>
<organism evidence="2 3">
    <name type="scientific">Haemonchus contortus</name>
    <name type="common">Barber pole worm</name>
    <dbReference type="NCBI Taxonomy" id="6289"/>
    <lineage>
        <taxon>Eukaryota</taxon>
        <taxon>Metazoa</taxon>
        <taxon>Ecdysozoa</taxon>
        <taxon>Nematoda</taxon>
        <taxon>Chromadorea</taxon>
        <taxon>Rhabditida</taxon>
        <taxon>Rhabditina</taxon>
        <taxon>Rhabditomorpha</taxon>
        <taxon>Strongyloidea</taxon>
        <taxon>Trichostrongylidae</taxon>
        <taxon>Haemonchus</taxon>
    </lineage>
</organism>
<dbReference type="PANTHER" id="PTHR40326:SF1">
    <property type="entry name" value="RING-TYPE DOMAIN-CONTAINING PROTEIN-RELATED"/>
    <property type="match status" value="1"/>
</dbReference>
<reference evidence="3" key="1">
    <citation type="submission" date="2020-12" db="UniProtKB">
        <authorList>
            <consortium name="WormBaseParasite"/>
        </authorList>
    </citation>
    <scope>IDENTIFICATION</scope>
    <source>
        <strain evidence="3">MHco3</strain>
    </source>
</reference>
<feature type="compositionally biased region" description="Polar residues" evidence="1">
    <location>
        <begin position="37"/>
        <end position="58"/>
    </location>
</feature>
<feature type="compositionally biased region" description="Basic residues" evidence="1">
    <location>
        <begin position="367"/>
        <end position="376"/>
    </location>
</feature>
<feature type="compositionally biased region" description="Acidic residues" evidence="1">
    <location>
        <begin position="322"/>
        <end position="336"/>
    </location>
</feature>
<evidence type="ECO:0000313" key="2">
    <source>
        <dbReference type="Proteomes" id="UP000025227"/>
    </source>
</evidence>
<feature type="compositionally biased region" description="Polar residues" evidence="1">
    <location>
        <begin position="169"/>
        <end position="183"/>
    </location>
</feature>
<proteinExistence type="predicted"/>
<evidence type="ECO:0000256" key="1">
    <source>
        <dbReference type="SAM" id="MobiDB-lite"/>
    </source>
</evidence>
<feature type="compositionally biased region" description="Basic and acidic residues" evidence="1">
    <location>
        <begin position="421"/>
        <end position="452"/>
    </location>
</feature>
<dbReference type="PANTHER" id="PTHR40326">
    <property type="entry name" value="PROTEIN CBG10816"/>
    <property type="match status" value="1"/>
</dbReference>
<dbReference type="OrthoDB" id="5807155at2759"/>
<feature type="region of interest" description="Disordered" evidence="1">
    <location>
        <begin position="33"/>
        <end position="58"/>
    </location>
</feature>
<dbReference type="Proteomes" id="UP000025227">
    <property type="component" value="Unplaced"/>
</dbReference>
<feature type="compositionally biased region" description="Basic and acidic residues" evidence="1">
    <location>
        <begin position="340"/>
        <end position="358"/>
    </location>
</feature>
<dbReference type="OMA" id="WETAREN"/>
<feature type="compositionally biased region" description="Polar residues" evidence="1">
    <location>
        <begin position="194"/>
        <end position="217"/>
    </location>
</feature>
<sequence length="820" mass="91401">MESDDDVQVIYDSCTSGAWETARENLKKICKVEESDPTSMPSTTSASENTINQSSSENYQIWRQDGERVMDSCIGSSSKTIKTEDDAVTSNSDTGAVPPSVKLELIDILDGEDDTSSVELLEDDSEYTIGAETEAHHKDSTQYVESGEMKAILLSENNLSDPGKDGYTSARSRTLTLSENSSVENRDQFFMELQGTNRTSTPSTSSQRAGPSGQSPVKPSATRVWRERCQSPMSTYSTDSEYSAQLPFFMGTYSTRSVASSFVRNVDRMRIDEESESRARTPLPISLDEVSSTSDLSKKKVTGVQSELAMAARWAEDHDLGLDDEDEFLECEDEDPPPSTRDEQITSTERSRPEEARKGKIASSNKYRCKSHKRTQSTRQTSDRNKVDHRLAPRSEQTAGTSTGNVRKRNSSPNQRQLSSPRERGEQRKRFASDRTSDRRRDQTQSRSRESPPRSNQARSPPTDPKRSTASAKKAQSLPRYVPADRRYDFTRWIDSKGDFVLHKVKDVATGLVSAPLGCTYDSSLDTFVFTRHDSILFSTSEGRILDNLTLKGFDQPCAICILRPGAAMGILDRSNLYLYEPKLKRLSIVADGLGARHRALSYTCNGDFITVKKHGAQLSATIFDATEYNKIIGSFVFPQSDGVSILHEQRQPCFADTTGNQIFFTDLRTNTLTCMEMEGNRLVKVYSRCMQQSPTHRGEEARKRFVFMSGIRCDDSGHLLVADAKNRTLKLLTTSGQILKCAKFANGASFPYCSAFGVSPSGMLMACDRANSRMVLFRIGEESVSEDAVITDDVFDRMMGETGVENEVRRLKERARRAA</sequence>
<dbReference type="InterPro" id="IPR011042">
    <property type="entry name" value="6-blade_b-propeller_TolB-like"/>
</dbReference>